<sequence length="277" mass="30756">MELKGKTAIVTGSGRGIGRALALEFSRQGANVGCCARSEKEIQETVALIEKEGGHAIAIPTDITQKEQVERMIKKVLEHFGQIDVLFNNAGSFQAIGGLWEVDPEIWWHDVTVNLRGAMLCCRAVLPHMMKRNEGIIINMSGGGFDNPFPGGSGYACSKAALMRLTDSLARELEKMGSSVLVFGMGPGLVRTRMTELQINTPEGLRWIPVVKKMFDQKQDRPPEDCAKATVELIRIACPELNGRIFDVETDFNKVSRQASKIKERDLFTLRFKKDNF</sequence>
<dbReference type="PRINTS" id="PR00080">
    <property type="entry name" value="SDRFAMILY"/>
</dbReference>
<evidence type="ECO:0000313" key="3">
    <source>
        <dbReference type="EMBL" id="RLE13555.1"/>
    </source>
</evidence>
<comment type="similarity">
    <text evidence="1 2">Belongs to the short-chain dehydrogenases/reductases (SDR) family.</text>
</comment>
<evidence type="ECO:0000313" key="4">
    <source>
        <dbReference type="Proteomes" id="UP000267654"/>
    </source>
</evidence>
<dbReference type="FunFam" id="3.40.50.720:FF:000084">
    <property type="entry name" value="Short-chain dehydrogenase reductase"/>
    <property type="match status" value="1"/>
</dbReference>
<evidence type="ECO:0000256" key="1">
    <source>
        <dbReference type="ARBA" id="ARBA00006484"/>
    </source>
</evidence>
<dbReference type="CDD" id="cd05233">
    <property type="entry name" value="SDR_c"/>
    <property type="match status" value="1"/>
</dbReference>
<dbReference type="SUPFAM" id="SSF51735">
    <property type="entry name" value="NAD(P)-binding Rossmann-fold domains"/>
    <property type="match status" value="1"/>
</dbReference>
<dbReference type="InterPro" id="IPR036291">
    <property type="entry name" value="NAD(P)-bd_dom_sf"/>
</dbReference>
<reference evidence="3 4" key="1">
    <citation type="submission" date="2018-06" db="EMBL/GenBank/DDBJ databases">
        <title>Extensive metabolic versatility and redundancy in microbially diverse, dynamic hydrothermal sediments.</title>
        <authorList>
            <person name="Dombrowski N."/>
            <person name="Teske A."/>
            <person name="Baker B.J."/>
        </authorList>
    </citation>
    <scope>NUCLEOTIDE SEQUENCE [LARGE SCALE GENOMIC DNA]</scope>
    <source>
        <strain evidence="3">B19_G9</strain>
    </source>
</reference>
<name>A0A662DDM5_UNCAE</name>
<dbReference type="PRINTS" id="PR00081">
    <property type="entry name" value="GDHRDH"/>
</dbReference>
<dbReference type="Proteomes" id="UP000267654">
    <property type="component" value="Unassembled WGS sequence"/>
</dbReference>
<dbReference type="EMBL" id="QMQB01000082">
    <property type="protein sequence ID" value="RLE13555.1"/>
    <property type="molecule type" value="Genomic_DNA"/>
</dbReference>
<protein>
    <submittedName>
        <fullName evidence="3">Short-chain dehydrogenase</fullName>
    </submittedName>
</protein>
<accession>A0A662DDM5</accession>
<proteinExistence type="inferred from homology"/>
<dbReference type="AlphaFoldDB" id="A0A662DDM5"/>
<evidence type="ECO:0000256" key="2">
    <source>
        <dbReference type="RuleBase" id="RU000363"/>
    </source>
</evidence>
<gene>
    <name evidence="3" type="ORF">DRI96_02805</name>
</gene>
<dbReference type="Gene3D" id="3.40.50.720">
    <property type="entry name" value="NAD(P)-binding Rossmann-like Domain"/>
    <property type="match status" value="1"/>
</dbReference>
<dbReference type="InterPro" id="IPR002347">
    <property type="entry name" value="SDR_fam"/>
</dbReference>
<comment type="caution">
    <text evidence="3">The sequence shown here is derived from an EMBL/GenBank/DDBJ whole genome shotgun (WGS) entry which is preliminary data.</text>
</comment>
<dbReference type="GO" id="GO:0030497">
    <property type="term" value="P:fatty acid elongation"/>
    <property type="evidence" value="ECO:0007669"/>
    <property type="project" value="TreeGrafter"/>
</dbReference>
<dbReference type="PANTHER" id="PTHR42760:SF40">
    <property type="entry name" value="3-OXOACYL-[ACYL-CARRIER-PROTEIN] REDUCTASE, CHLOROPLASTIC"/>
    <property type="match status" value="1"/>
</dbReference>
<dbReference type="GO" id="GO:0016616">
    <property type="term" value="F:oxidoreductase activity, acting on the CH-OH group of donors, NAD or NADP as acceptor"/>
    <property type="evidence" value="ECO:0007669"/>
    <property type="project" value="TreeGrafter"/>
</dbReference>
<organism evidence="3 4">
    <name type="scientific">Aerophobetes bacterium</name>
    <dbReference type="NCBI Taxonomy" id="2030807"/>
    <lineage>
        <taxon>Bacteria</taxon>
        <taxon>Candidatus Aerophobota</taxon>
    </lineage>
</organism>
<dbReference type="PANTHER" id="PTHR42760">
    <property type="entry name" value="SHORT-CHAIN DEHYDROGENASES/REDUCTASES FAMILY MEMBER"/>
    <property type="match status" value="1"/>
</dbReference>
<dbReference type="Pfam" id="PF00106">
    <property type="entry name" value="adh_short"/>
    <property type="match status" value="1"/>
</dbReference>